<accession>A0ABP0F2C5</accession>
<evidence type="ECO:0000313" key="1">
    <source>
        <dbReference type="EMBL" id="CAK8673835.1"/>
    </source>
</evidence>
<evidence type="ECO:0000313" key="2">
    <source>
        <dbReference type="Proteomes" id="UP001642483"/>
    </source>
</evidence>
<comment type="caution">
    <text evidence="1">The sequence shown here is derived from an EMBL/GenBank/DDBJ whole genome shotgun (WGS) entry which is preliminary data.</text>
</comment>
<dbReference type="EMBL" id="CAWYQH010000002">
    <property type="protein sequence ID" value="CAK8673835.1"/>
    <property type="molecule type" value="Genomic_DNA"/>
</dbReference>
<organism evidence="1 2">
    <name type="scientific">Clavelina lepadiformis</name>
    <name type="common">Light-bulb sea squirt</name>
    <name type="synonym">Ascidia lepadiformis</name>
    <dbReference type="NCBI Taxonomy" id="159417"/>
    <lineage>
        <taxon>Eukaryota</taxon>
        <taxon>Metazoa</taxon>
        <taxon>Chordata</taxon>
        <taxon>Tunicata</taxon>
        <taxon>Ascidiacea</taxon>
        <taxon>Aplousobranchia</taxon>
        <taxon>Clavelinidae</taxon>
        <taxon>Clavelina</taxon>
    </lineage>
</organism>
<name>A0ABP0F2C5_CLALP</name>
<reference evidence="1 2" key="1">
    <citation type="submission" date="2024-02" db="EMBL/GenBank/DDBJ databases">
        <authorList>
            <person name="Daric V."/>
            <person name="Darras S."/>
        </authorList>
    </citation>
    <scope>NUCLEOTIDE SEQUENCE [LARGE SCALE GENOMIC DNA]</scope>
</reference>
<proteinExistence type="predicted"/>
<sequence length="89" mass="10053">MFSEGLKFPRDHIGKHDWMAECLILATVSVPCELSRSMAALLWGHSGVRKTSCHFVKCVTEKATNAGQPLMIVILFIEKKGWFEECVEK</sequence>
<protein>
    <submittedName>
        <fullName evidence="1">Uncharacterized protein</fullName>
    </submittedName>
</protein>
<dbReference type="Proteomes" id="UP001642483">
    <property type="component" value="Unassembled WGS sequence"/>
</dbReference>
<gene>
    <name evidence="1" type="ORF">CVLEPA_LOCUS3582</name>
</gene>
<keyword evidence="2" id="KW-1185">Reference proteome</keyword>